<dbReference type="EMBL" id="FJOG01000007">
    <property type="protein sequence ID" value="CZR55698.1"/>
    <property type="molecule type" value="Genomic_DNA"/>
</dbReference>
<name>A0A1L7WSF4_9HELO</name>
<feature type="region of interest" description="Disordered" evidence="1">
    <location>
        <begin position="123"/>
        <end position="178"/>
    </location>
</feature>
<feature type="compositionally biased region" description="Basic and acidic residues" evidence="1">
    <location>
        <begin position="150"/>
        <end position="172"/>
    </location>
</feature>
<feature type="compositionally biased region" description="Polar residues" evidence="1">
    <location>
        <begin position="130"/>
        <end position="139"/>
    </location>
</feature>
<reference evidence="2 3" key="1">
    <citation type="submission" date="2016-03" db="EMBL/GenBank/DDBJ databases">
        <authorList>
            <person name="Ploux O."/>
        </authorList>
    </citation>
    <scope>NUCLEOTIDE SEQUENCE [LARGE SCALE GENOMIC DNA]</scope>
    <source>
        <strain evidence="2 3">UAMH 11012</strain>
    </source>
</reference>
<gene>
    <name evidence="2" type="ORF">PAC_05586</name>
</gene>
<protein>
    <submittedName>
        <fullName evidence="2">Uncharacterized protein</fullName>
    </submittedName>
</protein>
<keyword evidence="3" id="KW-1185">Reference proteome</keyword>
<organism evidence="2 3">
    <name type="scientific">Phialocephala subalpina</name>
    <dbReference type="NCBI Taxonomy" id="576137"/>
    <lineage>
        <taxon>Eukaryota</taxon>
        <taxon>Fungi</taxon>
        <taxon>Dikarya</taxon>
        <taxon>Ascomycota</taxon>
        <taxon>Pezizomycotina</taxon>
        <taxon>Leotiomycetes</taxon>
        <taxon>Helotiales</taxon>
        <taxon>Mollisiaceae</taxon>
        <taxon>Phialocephala</taxon>
        <taxon>Phialocephala fortinii species complex</taxon>
    </lineage>
</organism>
<dbReference type="Proteomes" id="UP000184330">
    <property type="component" value="Unassembled WGS sequence"/>
</dbReference>
<dbReference type="AlphaFoldDB" id="A0A1L7WSF4"/>
<evidence type="ECO:0000313" key="2">
    <source>
        <dbReference type="EMBL" id="CZR55698.1"/>
    </source>
</evidence>
<accession>A0A1L7WSF4</accession>
<evidence type="ECO:0000256" key="1">
    <source>
        <dbReference type="SAM" id="MobiDB-lite"/>
    </source>
</evidence>
<evidence type="ECO:0000313" key="3">
    <source>
        <dbReference type="Proteomes" id="UP000184330"/>
    </source>
</evidence>
<sequence>MSIPDVSNGEPCVPDERQLGREIDRHTYHEIADAASVKATELPYDTGMDRTQSLRLLQGGLLLSYLRARRKKLRFARAVRGEKDLERKLAVRGENDPNDIFMERALDPAKVEACLQESWHLTAKSRRQSEAGTSLPSQDNNRKLAPHLPNRQEAELEPEREPETRALRRQEEPELEAS</sequence>
<proteinExistence type="predicted"/>